<keyword evidence="3" id="KW-1185">Reference proteome</keyword>
<sequence length="188" mass="21722">MAHCASLTCNKTRLYIGLYVRGGQPKMVGQEDAYHWALLTGPKRDPKSGPQHTMYHVKARLAVDDETNTARPEWEYHVESDRASMLLVRIVVAKVCDLSRLEHILRHVPVRSDKPEWNCVAWVREALHLATLDRHALGSRVADWDAIRDQTMWYVEWKKTNHRFDGLGEYDISKPATYDMVDNVELIV</sequence>
<accession>A0A9P7MUJ0</accession>
<dbReference type="EMBL" id="SRPS01000105">
    <property type="protein sequence ID" value="KAG5968517.1"/>
    <property type="molecule type" value="Genomic_DNA"/>
</dbReference>
<evidence type="ECO:0000313" key="3">
    <source>
        <dbReference type="Proteomes" id="UP000742024"/>
    </source>
</evidence>
<dbReference type="AlphaFoldDB" id="A0A9P7MUJ0"/>
<proteinExistence type="predicted"/>
<protein>
    <submittedName>
        <fullName evidence="2">Uncharacterized protein</fullName>
    </submittedName>
</protein>
<dbReference type="OrthoDB" id="2679825at2759"/>
<dbReference type="InterPro" id="IPR054208">
    <property type="entry name" value="DUF6914"/>
</dbReference>
<comment type="caution">
    <text evidence="2">The sequence shown here is derived from an EMBL/GenBank/DDBJ whole genome shotgun (WGS) entry which is preliminary data.</text>
</comment>
<evidence type="ECO:0000313" key="4">
    <source>
        <dbReference type="Proteomes" id="UP000784919"/>
    </source>
</evidence>
<reference evidence="2 3" key="1">
    <citation type="journal article" date="2020" name="bioRxiv">
        <title>Whole genome comparisons of ergot fungi reveals the divergence and evolution of species within the genus Claviceps are the result of varying mechanisms driving genome evolution and host range expansion.</title>
        <authorList>
            <person name="Wyka S.A."/>
            <person name="Mondo S.J."/>
            <person name="Liu M."/>
            <person name="Dettman J."/>
            <person name="Nalam V."/>
            <person name="Broders K.D."/>
        </authorList>
    </citation>
    <scope>NUCLEOTIDE SEQUENCE</scope>
    <source>
        <strain evidence="2">CCC 1102</strain>
        <strain evidence="1 3">LM583</strain>
    </source>
</reference>
<dbReference type="Proteomes" id="UP000784919">
    <property type="component" value="Unassembled WGS sequence"/>
</dbReference>
<evidence type="ECO:0000313" key="1">
    <source>
        <dbReference type="EMBL" id="KAG5956768.1"/>
    </source>
</evidence>
<organism evidence="2 4">
    <name type="scientific">Claviceps arundinis</name>
    <dbReference type="NCBI Taxonomy" id="1623583"/>
    <lineage>
        <taxon>Eukaryota</taxon>
        <taxon>Fungi</taxon>
        <taxon>Dikarya</taxon>
        <taxon>Ascomycota</taxon>
        <taxon>Pezizomycotina</taxon>
        <taxon>Sordariomycetes</taxon>
        <taxon>Hypocreomycetidae</taxon>
        <taxon>Hypocreales</taxon>
        <taxon>Clavicipitaceae</taxon>
        <taxon>Claviceps</taxon>
    </lineage>
</organism>
<evidence type="ECO:0000313" key="2">
    <source>
        <dbReference type="EMBL" id="KAG5968517.1"/>
    </source>
</evidence>
<dbReference type="EMBL" id="SRPR01000194">
    <property type="protein sequence ID" value="KAG5956768.1"/>
    <property type="molecule type" value="Genomic_DNA"/>
</dbReference>
<gene>
    <name evidence="2" type="ORF">E4U56_000342</name>
    <name evidence="1" type="ORF">E4U57_002285</name>
</gene>
<dbReference type="Proteomes" id="UP000742024">
    <property type="component" value="Unassembled WGS sequence"/>
</dbReference>
<dbReference type="Pfam" id="PF21858">
    <property type="entry name" value="DUF6914"/>
    <property type="match status" value="1"/>
</dbReference>
<name>A0A9P7MUJ0_9HYPO</name>